<proteinExistence type="predicted"/>
<keyword evidence="1" id="KW-0812">Transmembrane</keyword>
<name>A0ABP0PYQ7_9DINO</name>
<dbReference type="PANTHER" id="PTHR14165:SF3">
    <property type="entry name" value="MAJOR VAULT PROTEIN"/>
    <property type="match status" value="1"/>
</dbReference>
<dbReference type="InterPro" id="IPR001107">
    <property type="entry name" value="Band_7"/>
</dbReference>
<evidence type="ECO:0000259" key="2">
    <source>
        <dbReference type="Pfam" id="PF01145"/>
    </source>
</evidence>
<dbReference type="EMBL" id="CAXAMM010038744">
    <property type="protein sequence ID" value="CAK9080601.1"/>
    <property type="molecule type" value="Genomic_DNA"/>
</dbReference>
<evidence type="ECO:0000313" key="4">
    <source>
        <dbReference type="Proteomes" id="UP001642464"/>
    </source>
</evidence>
<keyword evidence="1" id="KW-1133">Transmembrane helix</keyword>
<dbReference type="Proteomes" id="UP001642464">
    <property type="component" value="Unassembled WGS sequence"/>
</dbReference>
<keyword evidence="4" id="KW-1185">Reference proteome</keyword>
<evidence type="ECO:0000256" key="1">
    <source>
        <dbReference type="SAM" id="Phobius"/>
    </source>
</evidence>
<protein>
    <submittedName>
        <fullName evidence="3">Major vault protein beta (MVP-beta)</fullName>
    </submittedName>
</protein>
<dbReference type="InterPro" id="IPR036013">
    <property type="entry name" value="Band_7/SPFH_dom_sf"/>
</dbReference>
<dbReference type="PANTHER" id="PTHR14165">
    <property type="entry name" value="MAJOR VAULT PROTEIN"/>
    <property type="match status" value="1"/>
</dbReference>
<dbReference type="InterPro" id="IPR039059">
    <property type="entry name" value="MVP"/>
</dbReference>
<dbReference type="Gene3D" id="3.30.479.30">
    <property type="entry name" value="Band 7 domain"/>
    <property type="match status" value="1"/>
</dbReference>
<gene>
    <name evidence="3" type="ORF">SCF082_LOCUS38405</name>
</gene>
<evidence type="ECO:0000313" key="3">
    <source>
        <dbReference type="EMBL" id="CAK9080601.1"/>
    </source>
</evidence>
<feature type="domain" description="Band 7" evidence="2">
    <location>
        <begin position="458"/>
        <end position="591"/>
    </location>
</feature>
<comment type="caution">
    <text evidence="3">The sequence shown here is derived from an EMBL/GenBank/DDBJ whole genome shotgun (WGS) entry which is preliminary data.</text>
</comment>
<keyword evidence="1" id="KW-0472">Membrane</keyword>
<dbReference type="Pfam" id="PF01145">
    <property type="entry name" value="Band_7"/>
    <property type="match status" value="1"/>
</dbReference>
<feature type="transmembrane region" description="Helical" evidence="1">
    <location>
        <begin position="6"/>
        <end position="24"/>
    </location>
</feature>
<organism evidence="3 4">
    <name type="scientific">Durusdinium trenchii</name>
    <dbReference type="NCBI Taxonomy" id="1381693"/>
    <lineage>
        <taxon>Eukaryota</taxon>
        <taxon>Sar</taxon>
        <taxon>Alveolata</taxon>
        <taxon>Dinophyceae</taxon>
        <taxon>Suessiales</taxon>
        <taxon>Symbiodiniaceae</taxon>
        <taxon>Durusdinium</taxon>
    </lineage>
</organism>
<feature type="transmembrane region" description="Helical" evidence="1">
    <location>
        <begin position="31"/>
        <end position="49"/>
    </location>
</feature>
<accession>A0ABP0PYQ7</accession>
<reference evidence="3 4" key="1">
    <citation type="submission" date="2024-02" db="EMBL/GenBank/DDBJ databases">
        <authorList>
            <person name="Chen Y."/>
            <person name="Shah S."/>
            <person name="Dougan E. K."/>
            <person name="Thang M."/>
            <person name="Chan C."/>
        </authorList>
    </citation>
    <scope>NUCLEOTIDE SEQUENCE [LARGE SCALE GENOMIC DNA]</scope>
</reference>
<sequence length="693" mass="77551">MPQIPLTPTILVVGLAAAGGAASFQLISMSLFVLILLSCGLLMACAAVGQRSVHFLGQDEQLLVEGFTGMDVHNGPGTFFLNPFTHRSATIRKAETLGTMDYVKVRHVVEGKERIEKGPQLLFLAPYEQFVERSQGLSLGSTEYVLVKDMLTGERCVIKGPCMWFPGPHEDAKRGNAVSLSRTEYLIVEDQLTGEKSTVKGPMVWFPGPFERSGSKLTAIALQEDEYVKVKDTSSGKKWVQKGKALVFPEPTWQVEGGVCKAWALKSYEYLRLMNKVTGKVESHRGEQTVFPGPDDELLDGQVMQLIDLKVHEYVKILDQSTGTIRVESGSNGTSKQVFLGPHDKVLDNGKKKAVEVDGEHAVLVRDKSSGQVRLVTEKQLFIPGPNESIEKVQELIKLADHEALIVKNKQGEFQYFYGSDEKRPAGQPRAFFLEPYAEIVKLCWSKGRRRETRNLFIERFDCRAQFMSFEFNCRTSDNVELILEGTFFWEVVDLPAMVKSTGDTSGDLCNHARSQFIRHVARVTLKEFMDSSHSIAKKVWEEDTGFYASRGVKIHSLEVTRYQCADSRTSEILEQIIQETTNRMNRLSQAESENEVSLFRTQGQIEQERLNGDLLAIKHQHSEAEAEVVGRAEANKVAAFIAGLEAKVPKLEDRMALWQVLRKNEALSAISEGNASLYYTPSDVDLSIEAKR</sequence>
<dbReference type="SUPFAM" id="SSF117892">
    <property type="entry name" value="Band 7/SPFH domain"/>
    <property type="match status" value="1"/>
</dbReference>